<evidence type="ECO:0000256" key="1">
    <source>
        <dbReference type="ARBA" id="ARBA00002397"/>
    </source>
</evidence>
<dbReference type="RefSeq" id="WP_189417524.1">
    <property type="nucleotide sequence ID" value="NZ_BMYZ01000001.1"/>
</dbReference>
<evidence type="ECO:0000256" key="3">
    <source>
        <dbReference type="ARBA" id="ARBA00022795"/>
    </source>
</evidence>
<sequence length="158" mass="17757">MSLNTQFLRDMLAQDSSAIQQLKALLTQEREFLEQRQLQGMQEIVSQKDQLLGNLSYTARQREQILRNAGLTTDLAGWKAFLERDALTLSLIPAWEALTIEFTECQAANEVNGKMINRSKQTLSHLLNLLRGQVATPSLYTQKGSTTNYSSTHTVAKA</sequence>
<comment type="caution">
    <text evidence="4">The sequence shown here is derived from an EMBL/GenBank/DDBJ whole genome shotgun (WGS) entry which is preliminary data.</text>
</comment>
<protein>
    <recommendedName>
        <fullName evidence="6">Flagellar biosynthesis protein FlgN</fullName>
    </recommendedName>
</protein>
<dbReference type="InterPro" id="IPR036679">
    <property type="entry name" value="FlgN-like_sf"/>
</dbReference>
<dbReference type="InterPro" id="IPR007809">
    <property type="entry name" value="FlgN-like"/>
</dbReference>
<evidence type="ECO:0000313" key="5">
    <source>
        <dbReference type="Proteomes" id="UP000619761"/>
    </source>
</evidence>
<comment type="similarity">
    <text evidence="2">Belongs to the FlgN family.</text>
</comment>
<dbReference type="Gene3D" id="1.20.58.300">
    <property type="entry name" value="FlgN-like"/>
    <property type="match status" value="1"/>
</dbReference>
<dbReference type="EMBL" id="BMYZ01000001">
    <property type="protein sequence ID" value="GGY72519.1"/>
    <property type="molecule type" value="Genomic_DNA"/>
</dbReference>
<accession>A0ABQ3B3Y8</accession>
<evidence type="ECO:0000313" key="4">
    <source>
        <dbReference type="EMBL" id="GGY72519.1"/>
    </source>
</evidence>
<keyword evidence="5" id="KW-1185">Reference proteome</keyword>
<proteinExistence type="inferred from homology"/>
<dbReference type="SUPFAM" id="SSF140566">
    <property type="entry name" value="FlgN-like"/>
    <property type="match status" value="1"/>
</dbReference>
<evidence type="ECO:0000256" key="2">
    <source>
        <dbReference type="ARBA" id="ARBA00007703"/>
    </source>
</evidence>
<organism evidence="4 5">
    <name type="scientific">Cellvibrio zantedeschiae</name>
    <dbReference type="NCBI Taxonomy" id="1237077"/>
    <lineage>
        <taxon>Bacteria</taxon>
        <taxon>Pseudomonadati</taxon>
        <taxon>Pseudomonadota</taxon>
        <taxon>Gammaproteobacteria</taxon>
        <taxon>Cellvibrionales</taxon>
        <taxon>Cellvibrionaceae</taxon>
        <taxon>Cellvibrio</taxon>
    </lineage>
</organism>
<dbReference type="Proteomes" id="UP000619761">
    <property type="component" value="Unassembled WGS sequence"/>
</dbReference>
<keyword evidence="3" id="KW-1005">Bacterial flagellum biogenesis</keyword>
<gene>
    <name evidence="4" type="ORF">GCM10011613_16890</name>
</gene>
<dbReference type="Pfam" id="PF05130">
    <property type="entry name" value="FlgN"/>
    <property type="match status" value="1"/>
</dbReference>
<comment type="function">
    <text evidence="1">Required for the efficient initiation of filament assembly.</text>
</comment>
<reference evidence="5" key="1">
    <citation type="journal article" date="2019" name="Int. J. Syst. Evol. Microbiol.">
        <title>The Global Catalogue of Microorganisms (GCM) 10K type strain sequencing project: providing services to taxonomists for standard genome sequencing and annotation.</title>
        <authorList>
            <consortium name="The Broad Institute Genomics Platform"/>
            <consortium name="The Broad Institute Genome Sequencing Center for Infectious Disease"/>
            <person name="Wu L."/>
            <person name="Ma J."/>
        </authorList>
    </citation>
    <scope>NUCLEOTIDE SEQUENCE [LARGE SCALE GENOMIC DNA]</scope>
    <source>
        <strain evidence="5">KCTC 32239</strain>
    </source>
</reference>
<name>A0ABQ3B3Y8_9GAMM</name>
<evidence type="ECO:0008006" key="6">
    <source>
        <dbReference type="Google" id="ProtNLM"/>
    </source>
</evidence>